<evidence type="ECO:0000313" key="6">
    <source>
        <dbReference type="EMBL" id="AFM23771.1"/>
    </source>
</evidence>
<dbReference type="OrthoDB" id="176710at2"/>
<dbReference type="InterPro" id="IPR058625">
    <property type="entry name" value="MdtA-like_BSH"/>
</dbReference>
<dbReference type="Gene3D" id="2.40.30.170">
    <property type="match status" value="1"/>
</dbReference>
<comment type="similarity">
    <text evidence="1">Belongs to the membrane fusion protein (MFP) (TC 8.A.1) family.</text>
</comment>
<dbReference type="PANTHER" id="PTHR30469">
    <property type="entry name" value="MULTIDRUG RESISTANCE PROTEIN MDTA"/>
    <property type="match status" value="1"/>
</dbReference>
<dbReference type="AlphaFoldDB" id="I4C2I0"/>
<evidence type="ECO:0000313" key="7">
    <source>
        <dbReference type="Proteomes" id="UP000006055"/>
    </source>
</evidence>
<evidence type="ECO:0000259" key="4">
    <source>
        <dbReference type="Pfam" id="PF25917"/>
    </source>
</evidence>
<dbReference type="SUPFAM" id="SSF111369">
    <property type="entry name" value="HlyD-like secretion proteins"/>
    <property type="match status" value="1"/>
</dbReference>
<feature type="coiled-coil region" evidence="2">
    <location>
        <begin position="115"/>
        <end position="142"/>
    </location>
</feature>
<reference evidence="7" key="1">
    <citation type="submission" date="2012-06" db="EMBL/GenBank/DDBJ databases">
        <title>Complete sequence of chromosome of Desulfomonile tiedjei DSM 6799.</title>
        <authorList>
            <person name="Lucas S."/>
            <person name="Copeland A."/>
            <person name="Lapidus A."/>
            <person name="Glavina del Rio T."/>
            <person name="Dalin E."/>
            <person name="Tice H."/>
            <person name="Bruce D."/>
            <person name="Goodwin L."/>
            <person name="Pitluck S."/>
            <person name="Peters L."/>
            <person name="Ovchinnikova G."/>
            <person name="Zeytun A."/>
            <person name="Lu M."/>
            <person name="Kyrpides N."/>
            <person name="Mavromatis K."/>
            <person name="Ivanova N."/>
            <person name="Brettin T."/>
            <person name="Detter J.C."/>
            <person name="Han C."/>
            <person name="Larimer F."/>
            <person name="Land M."/>
            <person name="Hauser L."/>
            <person name="Markowitz V."/>
            <person name="Cheng J.-F."/>
            <person name="Hugenholtz P."/>
            <person name="Woyke T."/>
            <person name="Wu D."/>
            <person name="Spring S."/>
            <person name="Schroeder M."/>
            <person name="Brambilla E."/>
            <person name="Klenk H.-P."/>
            <person name="Eisen J.A."/>
        </authorList>
    </citation>
    <scope>NUCLEOTIDE SEQUENCE [LARGE SCALE GENOMIC DNA]</scope>
    <source>
        <strain evidence="7">ATCC 49306 / DSM 6799 / DCB-1</strain>
    </source>
</reference>
<feature type="signal peptide" evidence="3">
    <location>
        <begin position="1"/>
        <end position="26"/>
    </location>
</feature>
<dbReference type="Gene3D" id="2.40.50.100">
    <property type="match status" value="1"/>
</dbReference>
<organism evidence="6 7">
    <name type="scientific">Desulfomonile tiedjei (strain ATCC 49306 / DSM 6799 / DCB-1)</name>
    <dbReference type="NCBI Taxonomy" id="706587"/>
    <lineage>
        <taxon>Bacteria</taxon>
        <taxon>Pseudomonadati</taxon>
        <taxon>Thermodesulfobacteriota</taxon>
        <taxon>Desulfomonilia</taxon>
        <taxon>Desulfomonilales</taxon>
        <taxon>Desulfomonilaceae</taxon>
        <taxon>Desulfomonile</taxon>
    </lineage>
</organism>
<feature type="domain" description="CusB-like beta-barrel" evidence="5">
    <location>
        <begin position="220"/>
        <end position="291"/>
    </location>
</feature>
<keyword evidence="3" id="KW-0732">Signal</keyword>
<dbReference type="HOGENOM" id="CLU_911307_0_0_7"/>
<evidence type="ECO:0000256" key="3">
    <source>
        <dbReference type="SAM" id="SignalP"/>
    </source>
</evidence>
<dbReference type="Pfam" id="PF25917">
    <property type="entry name" value="BSH_RND"/>
    <property type="match status" value="1"/>
</dbReference>
<name>I4C2I0_DESTA</name>
<feature type="chain" id="PRO_5003687119" evidence="3">
    <location>
        <begin position="27"/>
        <end position="305"/>
    </location>
</feature>
<accession>I4C2I0</accession>
<protein>
    <submittedName>
        <fullName evidence="6">RND family efflux transporter, MFP subunit</fullName>
    </submittedName>
</protein>
<evidence type="ECO:0000259" key="5">
    <source>
        <dbReference type="Pfam" id="PF25954"/>
    </source>
</evidence>
<dbReference type="InterPro" id="IPR006143">
    <property type="entry name" value="RND_pump_MFP"/>
</dbReference>
<keyword evidence="2" id="KW-0175">Coiled coil</keyword>
<dbReference type="Pfam" id="PF25954">
    <property type="entry name" value="Beta-barrel_RND_2"/>
    <property type="match status" value="1"/>
</dbReference>
<dbReference type="GO" id="GO:1990281">
    <property type="term" value="C:efflux pump complex"/>
    <property type="evidence" value="ECO:0007669"/>
    <property type="project" value="TreeGrafter"/>
</dbReference>
<dbReference type="STRING" id="706587.Desti_1055"/>
<gene>
    <name evidence="6" type="ordered locus">Desti_1055</name>
</gene>
<dbReference type="NCBIfam" id="TIGR01730">
    <property type="entry name" value="RND_mfp"/>
    <property type="match status" value="1"/>
</dbReference>
<sequence>MRLFFRLALCVGVIASYMLVNSVAPADVTEKQDNTVVAASQTEAKDAPDFGGLGKEDLGISSPERISAVIYPYQSCTVSTEVRGIIDFMKFKEGDTVDQGVVIAEISRARYEALVGEFRGNYEAVERTLERAKENVAIQEELYSKRACTYDDVVKARSEVSILSARKEEADFKLKQAKLNLEACIIRAPFSGNISVLYHEPYEAVENLEKLFGVIDTSKVYARVNWPEARLGELEIGKKAAFHYGSRTFEGRVEKVSSLIDPASRSKRVHILLDNSDRKLQVGMSGVVSLPDKAKASLEGETLNN</sequence>
<feature type="domain" description="Multidrug resistance protein MdtA-like barrel-sandwich hybrid" evidence="4">
    <location>
        <begin position="76"/>
        <end position="195"/>
    </location>
</feature>
<evidence type="ECO:0000256" key="2">
    <source>
        <dbReference type="SAM" id="Coils"/>
    </source>
</evidence>
<dbReference type="KEGG" id="dti:Desti_1055"/>
<proteinExistence type="inferred from homology"/>
<dbReference type="eggNOG" id="COG0845">
    <property type="taxonomic scope" value="Bacteria"/>
</dbReference>
<keyword evidence="7" id="KW-1185">Reference proteome</keyword>
<dbReference type="GO" id="GO:0015562">
    <property type="term" value="F:efflux transmembrane transporter activity"/>
    <property type="evidence" value="ECO:0007669"/>
    <property type="project" value="TreeGrafter"/>
</dbReference>
<dbReference type="Proteomes" id="UP000006055">
    <property type="component" value="Chromosome"/>
</dbReference>
<dbReference type="InterPro" id="IPR058792">
    <property type="entry name" value="Beta-barrel_RND_2"/>
</dbReference>
<evidence type="ECO:0000256" key="1">
    <source>
        <dbReference type="ARBA" id="ARBA00009477"/>
    </source>
</evidence>
<dbReference type="RefSeq" id="WP_014808924.1">
    <property type="nucleotide sequence ID" value="NC_018025.1"/>
</dbReference>
<dbReference type="EMBL" id="CP003360">
    <property type="protein sequence ID" value="AFM23771.1"/>
    <property type="molecule type" value="Genomic_DNA"/>
</dbReference>
<dbReference type="Gene3D" id="1.10.287.470">
    <property type="entry name" value="Helix hairpin bin"/>
    <property type="match status" value="1"/>
</dbReference>